<dbReference type="AlphaFoldDB" id="A0A0B2V5L8"/>
<evidence type="ECO:0000313" key="2">
    <source>
        <dbReference type="EMBL" id="KHN76858.1"/>
    </source>
</evidence>
<reference evidence="2 4" key="1">
    <citation type="submission" date="2014-11" db="EMBL/GenBank/DDBJ databases">
        <title>Genetic blueprint of the zoonotic pathogen Toxocara canis.</title>
        <authorList>
            <person name="Zhu X.-Q."/>
            <person name="Korhonen P.K."/>
            <person name="Cai H."/>
            <person name="Young N.D."/>
            <person name="Nejsum P."/>
            <person name="von Samson-Himmelstjerna G."/>
            <person name="Boag P.R."/>
            <person name="Tan P."/>
            <person name="Li Q."/>
            <person name="Min J."/>
            <person name="Yang Y."/>
            <person name="Wang X."/>
            <person name="Fang X."/>
            <person name="Hall R.S."/>
            <person name="Hofmann A."/>
            <person name="Sternberg P.W."/>
            <person name="Jex A.R."/>
            <person name="Gasser R.B."/>
        </authorList>
    </citation>
    <scope>NUCLEOTIDE SEQUENCE [LARGE SCALE GENOMIC DNA]</scope>
    <source>
        <strain evidence="2">PN_DK_2014</strain>
    </source>
</reference>
<proteinExistence type="predicted"/>
<dbReference type="GO" id="GO:0006398">
    <property type="term" value="P:mRNA 3'-end processing by stem-loop binding and cleavage"/>
    <property type="evidence" value="ECO:0007669"/>
    <property type="project" value="TreeGrafter"/>
</dbReference>
<dbReference type="EMBL" id="JPKZ01002413">
    <property type="protein sequence ID" value="KHN76858.1"/>
    <property type="molecule type" value="Genomic_DNA"/>
</dbReference>
<dbReference type="EMBL" id="UYWY01019507">
    <property type="protein sequence ID" value="VDM37844.1"/>
    <property type="molecule type" value="Genomic_DNA"/>
</dbReference>
<dbReference type="STRING" id="6265.A0A0B2V5L8"/>
<evidence type="ECO:0000259" key="1">
    <source>
        <dbReference type="SMART" id="SM00651"/>
    </source>
</evidence>
<dbReference type="GO" id="GO:0071254">
    <property type="term" value="C:cytoplasmic U snRNP body"/>
    <property type="evidence" value="ECO:0007669"/>
    <property type="project" value="TreeGrafter"/>
</dbReference>
<dbReference type="OMA" id="THCERFF"/>
<dbReference type="SMART" id="SM00651">
    <property type="entry name" value="Sm"/>
    <property type="match status" value="1"/>
</dbReference>
<protein>
    <submittedName>
        <fullName evidence="2">U7 snRNA-associated Sm-like protein LSm10</fullName>
    </submittedName>
</protein>
<dbReference type="Gene3D" id="2.30.30.100">
    <property type="match status" value="1"/>
</dbReference>
<accession>A0A0B2V5L8</accession>
<dbReference type="GO" id="GO:0016604">
    <property type="term" value="C:nuclear body"/>
    <property type="evidence" value="ECO:0007669"/>
    <property type="project" value="TreeGrafter"/>
</dbReference>
<dbReference type="GO" id="GO:0071209">
    <property type="term" value="F:U7 snRNA binding"/>
    <property type="evidence" value="ECO:0007669"/>
    <property type="project" value="TreeGrafter"/>
</dbReference>
<dbReference type="Proteomes" id="UP000031036">
    <property type="component" value="Unassembled WGS sequence"/>
</dbReference>
<dbReference type="SUPFAM" id="SSF50182">
    <property type="entry name" value="Sm-like ribonucleoproteins"/>
    <property type="match status" value="1"/>
</dbReference>
<sequence length="132" mass="14931">MAFASSLAERKKSIRTLACFLQGMEGKQMAVELRDFTLIKGKLLSCDCYMNLEMVDATVYPRKRRCAGGDPDPTHCERFFVGCKFIRFVHFDNYVDILSVLQRATKKATGVGPRKFETLSKSYRATLAKTTS</sequence>
<gene>
    <name evidence="2" type="primary">Lsm10</name>
    <name evidence="2" type="ORF">Tcan_05221</name>
    <name evidence="3" type="ORF">TCNE_LOCUS6523</name>
</gene>
<dbReference type="InterPro" id="IPR052840">
    <property type="entry name" value="U7_snRNA_Sm-like"/>
</dbReference>
<dbReference type="PANTHER" id="PTHR21196">
    <property type="entry name" value="U7 SNRNA-ASSOCIATED SM-LIKE PROTEIN LSM10"/>
    <property type="match status" value="1"/>
</dbReference>
<dbReference type="GO" id="GO:0071208">
    <property type="term" value="F:histone pre-mRNA DCP binding"/>
    <property type="evidence" value="ECO:0007669"/>
    <property type="project" value="TreeGrafter"/>
</dbReference>
<dbReference type="PANTHER" id="PTHR21196:SF1">
    <property type="entry name" value="U7 SNRNA-ASSOCIATED SM-LIKE PROTEIN LSM10"/>
    <property type="match status" value="1"/>
</dbReference>
<dbReference type="InterPro" id="IPR001163">
    <property type="entry name" value="Sm_dom_euk/arc"/>
</dbReference>
<feature type="domain" description="Sm" evidence="1">
    <location>
        <begin position="19"/>
        <end position="91"/>
    </location>
</feature>
<dbReference type="Pfam" id="PF01423">
    <property type="entry name" value="LSM"/>
    <property type="match status" value="1"/>
</dbReference>
<keyword evidence="4" id="KW-1185">Reference proteome</keyword>
<evidence type="ECO:0000313" key="3">
    <source>
        <dbReference type="EMBL" id="VDM37844.1"/>
    </source>
</evidence>
<organism evidence="2 4">
    <name type="scientific">Toxocara canis</name>
    <name type="common">Canine roundworm</name>
    <dbReference type="NCBI Taxonomy" id="6265"/>
    <lineage>
        <taxon>Eukaryota</taxon>
        <taxon>Metazoa</taxon>
        <taxon>Ecdysozoa</taxon>
        <taxon>Nematoda</taxon>
        <taxon>Chromadorea</taxon>
        <taxon>Rhabditida</taxon>
        <taxon>Spirurina</taxon>
        <taxon>Ascaridomorpha</taxon>
        <taxon>Ascaridoidea</taxon>
        <taxon>Toxocaridae</taxon>
        <taxon>Toxocara</taxon>
    </lineage>
</organism>
<dbReference type="CDD" id="cd01733">
    <property type="entry name" value="LSm10"/>
    <property type="match status" value="1"/>
</dbReference>
<evidence type="ECO:0000313" key="4">
    <source>
        <dbReference type="Proteomes" id="UP000031036"/>
    </source>
</evidence>
<reference evidence="3" key="2">
    <citation type="submission" date="2018-11" db="EMBL/GenBank/DDBJ databases">
        <authorList>
            <consortium name="Pathogen Informatics"/>
        </authorList>
    </citation>
    <scope>NUCLEOTIDE SEQUENCE [LARGE SCALE GENOMIC DNA]</scope>
</reference>
<dbReference type="OrthoDB" id="10256176at2759"/>
<name>A0A0B2V5L8_TOXCA</name>
<dbReference type="InterPro" id="IPR010920">
    <property type="entry name" value="LSM_dom_sf"/>
</dbReference>